<accession>A0A0F9CSV4</accession>
<proteinExistence type="predicted"/>
<organism evidence="1">
    <name type="scientific">marine sediment metagenome</name>
    <dbReference type="NCBI Taxonomy" id="412755"/>
    <lineage>
        <taxon>unclassified sequences</taxon>
        <taxon>metagenomes</taxon>
        <taxon>ecological metagenomes</taxon>
    </lineage>
</organism>
<reference evidence="1" key="1">
    <citation type="journal article" date="2015" name="Nature">
        <title>Complex archaea that bridge the gap between prokaryotes and eukaryotes.</title>
        <authorList>
            <person name="Spang A."/>
            <person name="Saw J.H."/>
            <person name="Jorgensen S.L."/>
            <person name="Zaremba-Niedzwiedzka K."/>
            <person name="Martijn J."/>
            <person name="Lind A.E."/>
            <person name="van Eijk R."/>
            <person name="Schleper C."/>
            <person name="Guy L."/>
            <person name="Ettema T.J."/>
        </authorList>
    </citation>
    <scope>NUCLEOTIDE SEQUENCE</scope>
</reference>
<evidence type="ECO:0000313" key="1">
    <source>
        <dbReference type="EMBL" id="KKL52508.1"/>
    </source>
</evidence>
<feature type="non-terminal residue" evidence="1">
    <location>
        <position position="149"/>
    </location>
</feature>
<gene>
    <name evidence="1" type="ORF">LCGC14_2284780</name>
</gene>
<dbReference type="AlphaFoldDB" id="A0A0F9CSV4"/>
<name>A0A0F9CSV4_9ZZZZ</name>
<sequence length="149" mass="16698">MWILPSRSRPQNLRRLIAAGITTPVYLRLDDDDPMLQGYRDIDFPLGWFFIVTKRALLSSIYNAAFMVMPDLDWYGFLADDVIPETSGWDLLLIEAAGKDGLAFGDDGINQGSFATHFVLGGDLVRSVGWLALLGLDRIYIDTVWNDIA</sequence>
<protein>
    <submittedName>
        <fullName evidence="1">Uncharacterized protein</fullName>
    </submittedName>
</protein>
<dbReference type="EMBL" id="LAZR01031866">
    <property type="protein sequence ID" value="KKL52508.1"/>
    <property type="molecule type" value="Genomic_DNA"/>
</dbReference>
<comment type="caution">
    <text evidence="1">The sequence shown here is derived from an EMBL/GenBank/DDBJ whole genome shotgun (WGS) entry which is preliminary data.</text>
</comment>